<keyword evidence="1" id="KW-1133">Transmembrane helix</keyword>
<keyword evidence="1" id="KW-0812">Transmembrane</keyword>
<sequence>MRKRPKYLRCKKSNFESAKEGYLNKKMKFFIVFMLYKSTSYCVMSVSIYRILPTPADLMLEVWTSVDGDDPFRVSFGSTALTSIGIDAIAEAIPSQICGVWKHFVDQHRLLSRPVYFDNVAKTAKVGLRPITTYAENATPAEIVDMLGSIDGFYR</sequence>
<organism evidence="2">
    <name type="scientific">Pithovirus LCPAC304</name>
    <dbReference type="NCBI Taxonomy" id="2506594"/>
    <lineage>
        <taxon>Viruses</taxon>
        <taxon>Pithoviruses</taxon>
    </lineage>
</organism>
<feature type="transmembrane region" description="Helical" evidence="1">
    <location>
        <begin position="29"/>
        <end position="52"/>
    </location>
</feature>
<protein>
    <submittedName>
        <fullName evidence="2">Uncharacterized protein</fullName>
    </submittedName>
</protein>
<reference evidence="2" key="1">
    <citation type="journal article" date="2019" name="MBio">
        <title>Virus Genomes from Deep Sea Sediments Expand the Ocean Megavirome and Support Independent Origins of Viral Gigantism.</title>
        <authorList>
            <person name="Backstrom D."/>
            <person name="Yutin N."/>
            <person name="Jorgensen S.L."/>
            <person name="Dharamshi J."/>
            <person name="Homa F."/>
            <person name="Zaremba-Niedwiedzka K."/>
            <person name="Spang A."/>
            <person name="Wolf Y.I."/>
            <person name="Koonin E.V."/>
            <person name="Ettema T.J."/>
        </authorList>
    </citation>
    <scope>NUCLEOTIDE SEQUENCE</scope>
</reference>
<accession>A0A481Z796</accession>
<dbReference type="EMBL" id="MK500565">
    <property type="protein sequence ID" value="QBK91744.1"/>
    <property type="molecule type" value="Genomic_DNA"/>
</dbReference>
<proteinExistence type="predicted"/>
<name>A0A481Z796_9VIRU</name>
<keyword evidence="1" id="KW-0472">Membrane</keyword>
<evidence type="ECO:0000256" key="1">
    <source>
        <dbReference type="SAM" id="Phobius"/>
    </source>
</evidence>
<evidence type="ECO:0000313" key="2">
    <source>
        <dbReference type="EMBL" id="QBK91744.1"/>
    </source>
</evidence>
<gene>
    <name evidence="2" type="ORF">LCPAC304_00700</name>
</gene>